<gene>
    <name evidence="3" type="ORF">SAMN05446037_1005165</name>
</gene>
<name>A0A239CFN4_9FIRM</name>
<dbReference type="InterPro" id="IPR006675">
    <property type="entry name" value="HDIG_dom"/>
</dbReference>
<dbReference type="EMBL" id="FZOJ01000005">
    <property type="protein sequence ID" value="SNS18488.1"/>
    <property type="molecule type" value="Genomic_DNA"/>
</dbReference>
<dbReference type="SUPFAM" id="SSF109604">
    <property type="entry name" value="HD-domain/PDEase-like"/>
    <property type="match status" value="1"/>
</dbReference>
<dbReference type="CDD" id="cd00077">
    <property type="entry name" value="HDc"/>
    <property type="match status" value="1"/>
</dbReference>
<sequence>MNERYKKTKKGIQELSQDMILASGIKNDKGVLILSAGTLLNNQIKKKLEKRRINEVWVYSEEEEKNVQEEIPIKKMEDIKFNKKEDTSSKTVLFTQNKKVVENILADVEKGELVSLDTMTCALNVLMKQFDSNTKILQAIEHFRNADNHLYTHCINVALLCFLMGKWLDMEKGKIQNLICAGLLHDIGKTTTFEGAKQEADEEKIHPAVGYRMIKKIPGIDEEVLQGILMHHEREDGLGYPFALEHDKIHEFAKIIAIVDTYDLLVTSKIGKEKESAFKVLEIFEKESFGKFAPHYLSVFLRNIANYYLGDKVYLNTGEEGEIIFVNSKHVSKPLIRVGDRYIDTLKDTSIYIV</sequence>
<protein>
    <submittedName>
        <fullName evidence="3">HDIG domain-containing protein</fullName>
    </submittedName>
</protein>
<dbReference type="SMART" id="SM00471">
    <property type="entry name" value="HDc"/>
    <property type="match status" value="1"/>
</dbReference>
<dbReference type="InterPro" id="IPR003607">
    <property type="entry name" value="HD/PDEase_dom"/>
</dbReference>
<dbReference type="PANTHER" id="PTHR43155:SF2">
    <property type="entry name" value="CYCLIC DI-GMP PHOSPHODIESTERASE PA4108"/>
    <property type="match status" value="1"/>
</dbReference>
<keyword evidence="4" id="KW-1185">Reference proteome</keyword>
<feature type="domain" description="HD" evidence="1">
    <location>
        <begin position="150"/>
        <end position="265"/>
    </location>
</feature>
<reference evidence="3 4" key="1">
    <citation type="submission" date="2017-06" db="EMBL/GenBank/DDBJ databases">
        <authorList>
            <person name="Kim H.J."/>
            <person name="Triplett B.A."/>
        </authorList>
    </citation>
    <scope>NUCLEOTIDE SEQUENCE [LARGE SCALE GENOMIC DNA]</scope>
    <source>
        <strain evidence="3 4">SCA</strain>
    </source>
</reference>
<proteinExistence type="predicted"/>
<dbReference type="InterPro" id="IPR006674">
    <property type="entry name" value="HD_domain"/>
</dbReference>
<evidence type="ECO:0000313" key="4">
    <source>
        <dbReference type="Proteomes" id="UP000198304"/>
    </source>
</evidence>
<dbReference type="PROSITE" id="PS51831">
    <property type="entry name" value="HD"/>
    <property type="match status" value="1"/>
</dbReference>
<evidence type="ECO:0000313" key="3">
    <source>
        <dbReference type="EMBL" id="SNS18488.1"/>
    </source>
</evidence>
<feature type="domain" description="HD-GYP" evidence="2">
    <location>
        <begin position="128"/>
        <end position="316"/>
    </location>
</feature>
<dbReference type="NCBIfam" id="TIGR00277">
    <property type="entry name" value="HDIG"/>
    <property type="match status" value="1"/>
</dbReference>
<dbReference type="AlphaFoldDB" id="A0A239CFN4"/>
<evidence type="ECO:0000259" key="1">
    <source>
        <dbReference type="PROSITE" id="PS51831"/>
    </source>
</evidence>
<dbReference type="Proteomes" id="UP000198304">
    <property type="component" value="Unassembled WGS sequence"/>
</dbReference>
<dbReference type="PANTHER" id="PTHR43155">
    <property type="entry name" value="CYCLIC DI-GMP PHOSPHODIESTERASE PA4108-RELATED"/>
    <property type="match status" value="1"/>
</dbReference>
<dbReference type="Gene3D" id="1.10.3210.10">
    <property type="entry name" value="Hypothetical protein af1432"/>
    <property type="match status" value="1"/>
</dbReference>
<dbReference type="InterPro" id="IPR037522">
    <property type="entry name" value="HD_GYP_dom"/>
</dbReference>
<accession>A0A239CFN4</accession>
<dbReference type="OrthoDB" id="9804747at2"/>
<organism evidence="3 4">
    <name type="scientific">Anaerovirgula multivorans</name>
    <dbReference type="NCBI Taxonomy" id="312168"/>
    <lineage>
        <taxon>Bacteria</taxon>
        <taxon>Bacillati</taxon>
        <taxon>Bacillota</taxon>
        <taxon>Clostridia</taxon>
        <taxon>Peptostreptococcales</taxon>
        <taxon>Natronincolaceae</taxon>
        <taxon>Anaerovirgula</taxon>
    </lineage>
</organism>
<dbReference type="Pfam" id="PF01966">
    <property type="entry name" value="HD"/>
    <property type="match status" value="1"/>
</dbReference>
<evidence type="ECO:0000259" key="2">
    <source>
        <dbReference type="PROSITE" id="PS51832"/>
    </source>
</evidence>
<dbReference type="PROSITE" id="PS51832">
    <property type="entry name" value="HD_GYP"/>
    <property type="match status" value="1"/>
</dbReference>
<dbReference type="RefSeq" id="WP_089282204.1">
    <property type="nucleotide sequence ID" value="NZ_FZOJ01000005.1"/>
</dbReference>